<protein>
    <recommendedName>
        <fullName evidence="1">C-type lectin domain-containing protein</fullName>
    </recommendedName>
</protein>
<dbReference type="InterPro" id="IPR001304">
    <property type="entry name" value="C-type_lectin-like"/>
</dbReference>
<feature type="domain" description="C-type lectin" evidence="1">
    <location>
        <begin position="1"/>
        <end position="97"/>
    </location>
</feature>
<comment type="caution">
    <text evidence="2">The sequence shown here is derived from an EMBL/GenBank/DDBJ whole genome shotgun (WGS) entry which is preliminary data.</text>
</comment>
<dbReference type="PROSITE" id="PS50041">
    <property type="entry name" value="C_TYPE_LECTIN_2"/>
    <property type="match status" value="1"/>
</dbReference>
<dbReference type="InterPro" id="IPR016187">
    <property type="entry name" value="CTDL_fold"/>
</dbReference>
<dbReference type="CDD" id="cd00037">
    <property type="entry name" value="CLECT"/>
    <property type="match status" value="1"/>
</dbReference>
<proteinExistence type="predicted"/>
<evidence type="ECO:0000313" key="2">
    <source>
        <dbReference type="EMBL" id="CAL1548230.1"/>
    </source>
</evidence>
<sequence>CEALGGYLAEVDTPEEFRFLGGFIGSPIPNGHQFLLGGTDAREENQWIFRHSGTSLAYVEWGKNQPDNREYNSVREDCQTIDYYSPADGFKMNDMTCFKNGFDVGMYFICEVPL</sequence>
<dbReference type="Gene3D" id="3.10.100.10">
    <property type="entry name" value="Mannose-Binding Protein A, subunit A"/>
    <property type="match status" value="1"/>
</dbReference>
<dbReference type="AlphaFoldDB" id="A0AAV2IP47"/>
<evidence type="ECO:0000313" key="3">
    <source>
        <dbReference type="Proteomes" id="UP001497497"/>
    </source>
</evidence>
<dbReference type="SUPFAM" id="SSF56436">
    <property type="entry name" value="C-type lectin-like"/>
    <property type="match status" value="1"/>
</dbReference>
<gene>
    <name evidence="2" type="ORF">GSLYS_00021547001</name>
</gene>
<feature type="non-terminal residue" evidence="2">
    <location>
        <position position="1"/>
    </location>
</feature>
<reference evidence="2 3" key="1">
    <citation type="submission" date="2024-04" db="EMBL/GenBank/DDBJ databases">
        <authorList>
            <consortium name="Genoscope - CEA"/>
            <person name="William W."/>
        </authorList>
    </citation>
    <scope>NUCLEOTIDE SEQUENCE [LARGE SCALE GENOMIC DNA]</scope>
</reference>
<dbReference type="EMBL" id="CAXITT010001228">
    <property type="protein sequence ID" value="CAL1548230.1"/>
    <property type="molecule type" value="Genomic_DNA"/>
</dbReference>
<organism evidence="2 3">
    <name type="scientific">Lymnaea stagnalis</name>
    <name type="common">Great pond snail</name>
    <name type="synonym">Helix stagnalis</name>
    <dbReference type="NCBI Taxonomy" id="6523"/>
    <lineage>
        <taxon>Eukaryota</taxon>
        <taxon>Metazoa</taxon>
        <taxon>Spiralia</taxon>
        <taxon>Lophotrochozoa</taxon>
        <taxon>Mollusca</taxon>
        <taxon>Gastropoda</taxon>
        <taxon>Heterobranchia</taxon>
        <taxon>Euthyneura</taxon>
        <taxon>Panpulmonata</taxon>
        <taxon>Hygrophila</taxon>
        <taxon>Lymnaeoidea</taxon>
        <taxon>Lymnaeidae</taxon>
        <taxon>Lymnaea</taxon>
    </lineage>
</organism>
<evidence type="ECO:0000259" key="1">
    <source>
        <dbReference type="PROSITE" id="PS50041"/>
    </source>
</evidence>
<accession>A0AAV2IP47</accession>
<keyword evidence="3" id="KW-1185">Reference proteome</keyword>
<name>A0AAV2IP47_LYMST</name>
<dbReference type="Proteomes" id="UP001497497">
    <property type="component" value="Unassembled WGS sequence"/>
</dbReference>
<dbReference type="InterPro" id="IPR016186">
    <property type="entry name" value="C-type_lectin-like/link_sf"/>
</dbReference>